<dbReference type="GO" id="GO:0006508">
    <property type="term" value="P:proteolysis"/>
    <property type="evidence" value="ECO:0007669"/>
    <property type="project" value="UniProtKB-KW"/>
</dbReference>
<comment type="caution">
    <text evidence="9">Lacks conserved residue(s) required for the propagation of feature annotation.</text>
</comment>
<dbReference type="GO" id="GO:0005886">
    <property type="term" value="C:plasma membrane"/>
    <property type="evidence" value="ECO:0007669"/>
    <property type="project" value="UniProtKB-SubCell"/>
</dbReference>
<comment type="similarity">
    <text evidence="1 9 11">Belongs to the peptidase A8 family.</text>
</comment>
<sequence length="155" mass="17802">MIYTILIIIGIILDRFTKAYAISHFIENPVFTSFINFLYVENRGAAFGILQNKRIFFIVLTLVVVIYLLYYFIRNIKSNPKLLNISLSLIVSGALGNFYDRLFHGFVVDFIEFSFFDFPVFNVADILVTTGSVLLIIFIIFGKMDGEENVSSNRK</sequence>
<evidence type="ECO:0000256" key="11">
    <source>
        <dbReference type="RuleBase" id="RU004181"/>
    </source>
</evidence>
<keyword evidence="4 9" id="KW-0812">Transmembrane</keyword>
<keyword evidence="5 9" id="KW-0064">Aspartyl protease</keyword>
<dbReference type="PANTHER" id="PTHR33695">
    <property type="entry name" value="LIPOPROTEIN SIGNAL PEPTIDASE"/>
    <property type="match status" value="1"/>
</dbReference>
<dbReference type="AlphaFoldDB" id="A0A6N2UBE2"/>
<reference evidence="12" key="1">
    <citation type="submission" date="2019-11" db="EMBL/GenBank/DDBJ databases">
        <authorList>
            <person name="Feng L."/>
        </authorList>
    </citation>
    <scope>NUCLEOTIDE SEQUENCE</scope>
    <source>
        <strain evidence="12">AvaginalisLFYP127</strain>
    </source>
</reference>
<keyword evidence="8 9" id="KW-0472">Membrane</keyword>
<keyword evidence="2 9" id="KW-1003">Cell membrane</keyword>
<name>A0A6N2UBE2_9FIRM</name>
<proteinExistence type="inferred from homology"/>
<dbReference type="PROSITE" id="PS00855">
    <property type="entry name" value="SPASE_II"/>
    <property type="match status" value="1"/>
</dbReference>
<keyword evidence="3 9" id="KW-0645">Protease</keyword>
<dbReference type="EMBL" id="CACRSW010000029">
    <property type="protein sequence ID" value="VYT14013.1"/>
    <property type="molecule type" value="Genomic_DNA"/>
</dbReference>
<comment type="catalytic activity">
    <reaction evidence="9 10">
        <text>Release of signal peptides from bacterial membrane prolipoproteins. Hydrolyzes -Xaa-Yaa-Zaa-|-(S,diacylglyceryl)Cys-, in which Xaa is hydrophobic (preferably Leu), and Yaa (Ala or Ser) and Zaa (Gly or Ala) have small, neutral side chains.</text>
        <dbReference type="EC" id="3.4.23.36"/>
    </reaction>
</comment>
<evidence type="ECO:0000256" key="9">
    <source>
        <dbReference type="HAMAP-Rule" id="MF_00161"/>
    </source>
</evidence>
<organism evidence="12">
    <name type="scientific">Anaerococcus vaginalis</name>
    <dbReference type="NCBI Taxonomy" id="33037"/>
    <lineage>
        <taxon>Bacteria</taxon>
        <taxon>Bacillati</taxon>
        <taxon>Bacillota</taxon>
        <taxon>Tissierellia</taxon>
        <taxon>Tissierellales</taxon>
        <taxon>Peptoniphilaceae</taxon>
        <taxon>Anaerococcus</taxon>
    </lineage>
</organism>
<evidence type="ECO:0000256" key="10">
    <source>
        <dbReference type="RuleBase" id="RU000594"/>
    </source>
</evidence>
<dbReference type="NCBIfam" id="TIGR00077">
    <property type="entry name" value="lspA"/>
    <property type="match status" value="1"/>
</dbReference>
<keyword evidence="12" id="KW-0449">Lipoprotein</keyword>
<evidence type="ECO:0000256" key="3">
    <source>
        <dbReference type="ARBA" id="ARBA00022670"/>
    </source>
</evidence>
<dbReference type="PANTHER" id="PTHR33695:SF1">
    <property type="entry name" value="LIPOPROTEIN SIGNAL PEPTIDASE"/>
    <property type="match status" value="1"/>
</dbReference>
<evidence type="ECO:0000313" key="12">
    <source>
        <dbReference type="EMBL" id="VYT14013.1"/>
    </source>
</evidence>
<dbReference type="Pfam" id="PF01252">
    <property type="entry name" value="Peptidase_A8"/>
    <property type="match status" value="1"/>
</dbReference>
<evidence type="ECO:0000256" key="8">
    <source>
        <dbReference type="ARBA" id="ARBA00023136"/>
    </source>
</evidence>
<dbReference type="GO" id="GO:0004190">
    <property type="term" value="F:aspartic-type endopeptidase activity"/>
    <property type="evidence" value="ECO:0007669"/>
    <property type="project" value="UniProtKB-UniRule"/>
</dbReference>
<gene>
    <name evidence="9 12" type="primary">lspA</name>
    <name evidence="12" type="ORF">AVLFYP127_00996</name>
</gene>
<comment type="subcellular location">
    <subcellularLocation>
        <location evidence="9">Cell membrane</location>
        <topology evidence="9">Multi-pass membrane protein</topology>
    </subcellularLocation>
</comment>
<dbReference type="EC" id="3.4.23.36" evidence="9"/>
<feature type="transmembrane region" description="Helical" evidence="9">
    <location>
        <begin position="55"/>
        <end position="73"/>
    </location>
</feature>
<dbReference type="PRINTS" id="PR00781">
    <property type="entry name" value="LIPOSIGPTASE"/>
</dbReference>
<feature type="active site" evidence="9">
    <location>
        <position position="125"/>
    </location>
</feature>
<evidence type="ECO:0000256" key="7">
    <source>
        <dbReference type="ARBA" id="ARBA00022989"/>
    </source>
</evidence>
<feature type="transmembrane region" description="Helical" evidence="9">
    <location>
        <begin position="82"/>
        <end position="99"/>
    </location>
</feature>
<comment type="pathway">
    <text evidence="9">Protein modification; lipoprotein biosynthesis (signal peptide cleavage).</text>
</comment>
<feature type="active site" evidence="9">
    <location>
        <position position="109"/>
    </location>
</feature>
<evidence type="ECO:0000256" key="5">
    <source>
        <dbReference type="ARBA" id="ARBA00022750"/>
    </source>
</evidence>
<evidence type="ECO:0000256" key="1">
    <source>
        <dbReference type="ARBA" id="ARBA00006139"/>
    </source>
</evidence>
<comment type="function">
    <text evidence="9 10">This protein specifically catalyzes the removal of signal peptides from prolipoproteins.</text>
</comment>
<dbReference type="InterPro" id="IPR001872">
    <property type="entry name" value="Peptidase_A8"/>
</dbReference>
<evidence type="ECO:0000256" key="6">
    <source>
        <dbReference type="ARBA" id="ARBA00022801"/>
    </source>
</evidence>
<dbReference type="UniPathway" id="UPA00665"/>
<keyword evidence="7 9" id="KW-1133">Transmembrane helix</keyword>
<dbReference type="HAMAP" id="MF_00161">
    <property type="entry name" value="LspA"/>
    <property type="match status" value="1"/>
</dbReference>
<accession>A0A6N2UBE2</accession>
<keyword evidence="6 9" id="KW-0378">Hydrolase</keyword>
<feature type="transmembrane region" description="Helical" evidence="9">
    <location>
        <begin position="119"/>
        <end position="141"/>
    </location>
</feature>
<dbReference type="RefSeq" id="WP_070605493.1">
    <property type="nucleotide sequence ID" value="NZ_CACRSW010000029.1"/>
</dbReference>
<evidence type="ECO:0000256" key="4">
    <source>
        <dbReference type="ARBA" id="ARBA00022692"/>
    </source>
</evidence>
<protein>
    <recommendedName>
        <fullName evidence="9">Lipoprotein signal peptidase</fullName>
        <ecNumber evidence="9">3.4.23.36</ecNumber>
    </recommendedName>
    <alternativeName>
        <fullName evidence="9">Prolipoprotein signal peptidase</fullName>
    </alternativeName>
    <alternativeName>
        <fullName evidence="9">Signal peptidase II</fullName>
        <shortName evidence="9">SPase II</shortName>
    </alternativeName>
</protein>
<evidence type="ECO:0000256" key="2">
    <source>
        <dbReference type="ARBA" id="ARBA00022475"/>
    </source>
</evidence>